<feature type="compositionally biased region" description="Basic residues" evidence="1">
    <location>
        <begin position="84"/>
        <end position="93"/>
    </location>
</feature>
<sequence>MTKSTKLLLFFLGLAGISWAVYECKYYVSYYADLSERPWAYSRDENAKLLVGTWQGEFHDPDNVLKTIRLTIVKPMTDEERAQKASRRTRKRSGLGSRADKQHFDGTANVTSKFGNEVYDLSGHVETRDGHRLDVIHFQGSDETGPLRNNFNVALALEGGQWQNDDLTLTLAFTFTTNTGSGYSSSADPRYDKKITVHLTRIKS</sequence>
<dbReference type="AlphaFoldDB" id="A0A927AUY2"/>
<dbReference type="RefSeq" id="WP_190891813.1">
    <property type="nucleotide sequence ID" value="NZ_JACWZY010000039.1"/>
</dbReference>
<gene>
    <name evidence="2" type="ORF">IC229_29885</name>
</gene>
<protein>
    <submittedName>
        <fullName evidence="2">Uncharacterized protein</fullName>
    </submittedName>
</protein>
<reference evidence="2" key="1">
    <citation type="submission" date="2020-09" db="EMBL/GenBank/DDBJ databases">
        <authorList>
            <person name="Kim M.K."/>
        </authorList>
    </citation>
    <scope>NUCLEOTIDE SEQUENCE</scope>
    <source>
        <strain evidence="2">BT702</strain>
    </source>
</reference>
<dbReference type="Proteomes" id="UP000598820">
    <property type="component" value="Unassembled WGS sequence"/>
</dbReference>
<feature type="region of interest" description="Disordered" evidence="1">
    <location>
        <begin position="79"/>
        <end position="103"/>
    </location>
</feature>
<evidence type="ECO:0000313" key="3">
    <source>
        <dbReference type="Proteomes" id="UP000598820"/>
    </source>
</evidence>
<comment type="caution">
    <text evidence="2">The sequence shown here is derived from an EMBL/GenBank/DDBJ whole genome shotgun (WGS) entry which is preliminary data.</text>
</comment>
<accession>A0A927AUY2</accession>
<dbReference type="EMBL" id="JACWZY010000039">
    <property type="protein sequence ID" value="MBD2704880.1"/>
    <property type="molecule type" value="Genomic_DNA"/>
</dbReference>
<proteinExistence type="predicted"/>
<name>A0A927AUY2_9BACT</name>
<evidence type="ECO:0000256" key="1">
    <source>
        <dbReference type="SAM" id="MobiDB-lite"/>
    </source>
</evidence>
<keyword evidence="3" id="KW-1185">Reference proteome</keyword>
<organism evidence="2 3">
    <name type="scientific">Spirosoma profusum</name>
    <dbReference type="NCBI Taxonomy" id="2771354"/>
    <lineage>
        <taxon>Bacteria</taxon>
        <taxon>Pseudomonadati</taxon>
        <taxon>Bacteroidota</taxon>
        <taxon>Cytophagia</taxon>
        <taxon>Cytophagales</taxon>
        <taxon>Cytophagaceae</taxon>
        <taxon>Spirosoma</taxon>
    </lineage>
</organism>
<evidence type="ECO:0000313" key="2">
    <source>
        <dbReference type="EMBL" id="MBD2704880.1"/>
    </source>
</evidence>